<dbReference type="Gene3D" id="1.25.40.10">
    <property type="entry name" value="Tetratricopeptide repeat domain"/>
    <property type="match status" value="2"/>
</dbReference>
<dbReference type="AlphaFoldDB" id="A0A120FQD4"/>
<dbReference type="PROSITE" id="PS50005">
    <property type="entry name" value="TPR"/>
    <property type="match status" value="3"/>
</dbReference>
<dbReference type="Proteomes" id="UP000057737">
    <property type="component" value="Unassembled WGS sequence"/>
</dbReference>
<dbReference type="InterPro" id="IPR051685">
    <property type="entry name" value="Ycf3/AcsC/BcsC/TPR_MFPF"/>
</dbReference>
<evidence type="ECO:0000313" key="5">
    <source>
        <dbReference type="Proteomes" id="UP000057737"/>
    </source>
</evidence>
<dbReference type="Pfam" id="PF01075">
    <property type="entry name" value="Glyco_transf_9"/>
    <property type="match status" value="1"/>
</dbReference>
<evidence type="ECO:0000256" key="1">
    <source>
        <dbReference type="ARBA" id="ARBA00022737"/>
    </source>
</evidence>
<evidence type="ECO:0000256" key="3">
    <source>
        <dbReference type="PROSITE-ProRule" id="PRU00339"/>
    </source>
</evidence>
<dbReference type="SUPFAM" id="SSF48452">
    <property type="entry name" value="TPR-like"/>
    <property type="match status" value="1"/>
</dbReference>
<dbReference type="EMBL" id="LNCU01000038">
    <property type="protein sequence ID" value="KWV58356.1"/>
    <property type="molecule type" value="Genomic_DNA"/>
</dbReference>
<accession>A0A120FQD4</accession>
<dbReference type="GO" id="GO:0016757">
    <property type="term" value="F:glycosyltransferase activity"/>
    <property type="evidence" value="ECO:0007669"/>
    <property type="project" value="InterPro"/>
</dbReference>
<dbReference type="InterPro" id="IPR002201">
    <property type="entry name" value="Glyco_trans_9"/>
</dbReference>
<dbReference type="SUPFAM" id="SSF53756">
    <property type="entry name" value="UDP-Glycosyltransferase/glycogen phosphorylase"/>
    <property type="match status" value="1"/>
</dbReference>
<gene>
    <name evidence="4" type="ORF">AS156_34760</name>
</gene>
<dbReference type="PANTHER" id="PTHR44943:SF8">
    <property type="entry name" value="TPR REPEAT-CONTAINING PROTEIN MJ0263"/>
    <property type="match status" value="1"/>
</dbReference>
<feature type="repeat" description="TPR" evidence="3">
    <location>
        <begin position="38"/>
        <end position="71"/>
    </location>
</feature>
<dbReference type="Pfam" id="PF13176">
    <property type="entry name" value="TPR_7"/>
    <property type="match status" value="1"/>
</dbReference>
<dbReference type="PROSITE" id="PS50293">
    <property type="entry name" value="TPR_REGION"/>
    <property type="match status" value="2"/>
</dbReference>
<feature type="repeat" description="TPR" evidence="3">
    <location>
        <begin position="106"/>
        <end position="139"/>
    </location>
</feature>
<dbReference type="Gene3D" id="3.40.50.2000">
    <property type="entry name" value="Glycogen Phosphorylase B"/>
    <property type="match status" value="1"/>
</dbReference>
<feature type="repeat" description="TPR" evidence="3">
    <location>
        <begin position="72"/>
        <end position="105"/>
    </location>
</feature>
<name>A0A120FQD4_9BRAD</name>
<dbReference type="Pfam" id="PF14559">
    <property type="entry name" value="TPR_19"/>
    <property type="match status" value="1"/>
</dbReference>
<dbReference type="SMART" id="SM00028">
    <property type="entry name" value="TPR"/>
    <property type="match status" value="6"/>
</dbReference>
<evidence type="ECO:0000313" key="4">
    <source>
        <dbReference type="EMBL" id="KWV58356.1"/>
    </source>
</evidence>
<organism evidence="4 5">
    <name type="scientific">Bradyrhizobium macuxiense</name>
    <dbReference type="NCBI Taxonomy" id="1755647"/>
    <lineage>
        <taxon>Bacteria</taxon>
        <taxon>Pseudomonadati</taxon>
        <taxon>Pseudomonadota</taxon>
        <taxon>Alphaproteobacteria</taxon>
        <taxon>Hyphomicrobiales</taxon>
        <taxon>Nitrobacteraceae</taxon>
        <taxon>Bradyrhizobium</taxon>
    </lineage>
</organism>
<sequence>MLNLSRMQRKAYGSFHKGEFDKAERLCAGILEHAPGNFDALHLLGMLHFQRHRMAEALRFLAAALKANPGSSDAMSNLGLALHTAGYYDEAISRYRCALQLVPDHPEFLYNLGNTYLELGRFTEAVSSYEAALAGKPDHVGALVNRGNSLLRLNEPLKALASYDAALAAMPGHPQILTNRGHTLRRLDRPAEALVNLKAAVAVAPDFAEAHFEAAMTRLTLGDFAAGWKAYEWRWKTGAFARQRRTFQAPLWLGDEAVGGKTIRLHAEQGFGDTIQFIRYAPLLADVGANVICEVQAELQPLLSQLKDITVIAAGEALPEFDLHCPLLSLPLAFKTEVETVPASTPYLAAPAERLERWRSRLPPARARAGFVWSGSSTHKNDANRSIALAQLAPLFESPAMQCVSLQTELRGADRDVLRDLPNLLHLGDELADFTDTAAVISLLDVVISVDTAVAHLAGALGKPVLILLPHAADFRWMRDRADTPWYPTAKLLRQPALGDWGSVIDRVSDELRAFQR</sequence>
<reference evidence="4 5" key="1">
    <citation type="submission" date="2015-11" db="EMBL/GenBank/DDBJ databases">
        <title>Draft Genome Sequence of the Strain BR 10303 (Bradyrhizobium sp.) isolated from nodules of Centrolobium paraense.</title>
        <authorList>
            <person name="Zelli J.E."/>
            <person name="Simoes-Araujo J.L."/>
            <person name="Barauna A.C."/>
            <person name="Silva K."/>
        </authorList>
    </citation>
    <scope>NUCLEOTIDE SEQUENCE [LARGE SCALE GENOMIC DNA]</scope>
    <source>
        <strain evidence="4 5">BR 10303</strain>
    </source>
</reference>
<keyword evidence="1" id="KW-0677">Repeat</keyword>
<proteinExistence type="predicted"/>
<keyword evidence="2 3" id="KW-0802">TPR repeat</keyword>
<dbReference type="PANTHER" id="PTHR44943">
    <property type="entry name" value="CELLULOSE SYNTHASE OPERON PROTEIN C"/>
    <property type="match status" value="1"/>
</dbReference>
<protein>
    <submittedName>
        <fullName evidence="4">Uncharacterized protein</fullName>
    </submittedName>
</protein>
<keyword evidence="5" id="KW-1185">Reference proteome</keyword>
<evidence type="ECO:0000256" key="2">
    <source>
        <dbReference type="ARBA" id="ARBA00022803"/>
    </source>
</evidence>
<dbReference type="InterPro" id="IPR019734">
    <property type="entry name" value="TPR_rpt"/>
</dbReference>
<dbReference type="InterPro" id="IPR011990">
    <property type="entry name" value="TPR-like_helical_dom_sf"/>
</dbReference>
<dbReference type="Pfam" id="PF13432">
    <property type="entry name" value="TPR_16"/>
    <property type="match status" value="2"/>
</dbReference>
<comment type="caution">
    <text evidence="4">The sequence shown here is derived from an EMBL/GenBank/DDBJ whole genome shotgun (WGS) entry which is preliminary data.</text>
</comment>